<gene>
    <name evidence="16" type="ORF">RCL2_002757900</name>
    <name evidence="15" type="ORF">RclHR1_01550018</name>
</gene>
<dbReference type="InterPro" id="IPR003084">
    <property type="entry name" value="HDAC_I/II"/>
</dbReference>
<evidence type="ECO:0000256" key="10">
    <source>
        <dbReference type="PIRSR" id="PIRSR037913-1"/>
    </source>
</evidence>
<accession>A0A2Z6QUD9</accession>
<feature type="binding site" evidence="12">
    <location>
        <position position="199"/>
    </location>
    <ligand>
        <name>a divalent metal cation</name>
        <dbReference type="ChEBI" id="CHEBI:60240"/>
    </ligand>
</feature>
<dbReference type="PANTHER" id="PTHR10625:SF36">
    <property type="entry name" value="HISTONE DEACETYLASE 3"/>
    <property type="match status" value="1"/>
</dbReference>
<keyword evidence="17" id="KW-1185">Reference proteome</keyword>
<dbReference type="PANTHER" id="PTHR10625">
    <property type="entry name" value="HISTONE DEACETYLASE HDAC1-RELATED"/>
    <property type="match status" value="1"/>
</dbReference>
<dbReference type="Proteomes" id="UP000247702">
    <property type="component" value="Unassembled WGS sequence"/>
</dbReference>
<comment type="subcellular location">
    <subcellularLocation>
        <location evidence="1 9">Nucleus</location>
    </subcellularLocation>
</comment>
<evidence type="ECO:0000256" key="5">
    <source>
        <dbReference type="ARBA" id="ARBA00023015"/>
    </source>
</evidence>
<feature type="binding site" evidence="12">
    <location>
        <position position="287"/>
    </location>
    <ligand>
        <name>a divalent metal cation</name>
        <dbReference type="ChEBI" id="CHEBI:60240"/>
    </ligand>
</feature>
<feature type="binding site" evidence="11">
    <location>
        <position position="170"/>
    </location>
    <ligand>
        <name>substrate</name>
    </ligand>
</feature>
<dbReference type="PIRSF" id="PIRSF037913">
    <property type="entry name" value="His_deacetylse_1"/>
    <property type="match status" value="1"/>
</dbReference>
<organism evidence="15 17">
    <name type="scientific">Rhizophagus clarus</name>
    <dbReference type="NCBI Taxonomy" id="94130"/>
    <lineage>
        <taxon>Eukaryota</taxon>
        <taxon>Fungi</taxon>
        <taxon>Fungi incertae sedis</taxon>
        <taxon>Mucoromycota</taxon>
        <taxon>Glomeromycotina</taxon>
        <taxon>Glomeromycetes</taxon>
        <taxon>Glomerales</taxon>
        <taxon>Glomeraceae</taxon>
        <taxon>Rhizophagus</taxon>
    </lineage>
</organism>
<dbReference type="Pfam" id="PF00850">
    <property type="entry name" value="Hist_deacetyl"/>
    <property type="match status" value="1"/>
</dbReference>
<evidence type="ECO:0000256" key="6">
    <source>
        <dbReference type="ARBA" id="ARBA00023163"/>
    </source>
</evidence>
<dbReference type="GO" id="GO:0141221">
    <property type="term" value="F:histone deacetylase activity, hydrolytic mechanism"/>
    <property type="evidence" value="ECO:0007669"/>
    <property type="project" value="UniProtKB-EC"/>
</dbReference>
<reference evidence="15 17" key="1">
    <citation type="submission" date="2017-11" db="EMBL/GenBank/DDBJ databases">
        <title>The genome of Rhizophagus clarus HR1 reveals common genetic basis of auxotrophy among arbuscular mycorrhizal fungi.</title>
        <authorList>
            <person name="Kobayashi Y."/>
        </authorList>
    </citation>
    <scope>NUCLEOTIDE SEQUENCE [LARGE SCALE GENOMIC DNA]</scope>
    <source>
        <strain evidence="15 17">HR1</strain>
    </source>
</reference>
<dbReference type="EC" id="3.5.1.98" evidence="2 9"/>
<dbReference type="EMBL" id="BEXD01000613">
    <property type="protein sequence ID" value="GBB88884.1"/>
    <property type="molecule type" value="Genomic_DNA"/>
</dbReference>
<dbReference type="GO" id="GO:0046872">
    <property type="term" value="F:metal ion binding"/>
    <property type="evidence" value="ECO:0007669"/>
    <property type="project" value="UniProtKB-KW"/>
</dbReference>
<keyword evidence="7 9" id="KW-0539">Nucleus</keyword>
<feature type="binding site" evidence="12">
    <location>
        <position position="197"/>
    </location>
    <ligand>
        <name>a divalent metal cation</name>
        <dbReference type="ChEBI" id="CHEBI:60240"/>
    </ligand>
</feature>
<dbReference type="PRINTS" id="PR01270">
    <property type="entry name" value="HDASUPER"/>
</dbReference>
<dbReference type="InterPro" id="IPR023801">
    <property type="entry name" value="His_deacetylse_dom"/>
</dbReference>
<feature type="compositionally biased region" description="Acidic residues" evidence="13">
    <location>
        <begin position="448"/>
        <end position="468"/>
    </location>
</feature>
<feature type="region of interest" description="Disordered" evidence="13">
    <location>
        <begin position="446"/>
        <end position="468"/>
    </location>
</feature>
<keyword evidence="5 9" id="KW-0805">Transcription regulation</keyword>
<dbReference type="GO" id="GO:0070210">
    <property type="term" value="C:Rpd3L-Expanded complex"/>
    <property type="evidence" value="ECO:0007669"/>
    <property type="project" value="TreeGrafter"/>
</dbReference>
<feature type="active site" description="Proton acceptor" evidence="10">
    <location>
        <position position="162"/>
    </location>
</feature>
<dbReference type="InterPro" id="IPR023696">
    <property type="entry name" value="Ureohydrolase_dom_sf"/>
</dbReference>
<evidence type="ECO:0000313" key="17">
    <source>
        <dbReference type="Proteomes" id="UP000247702"/>
    </source>
</evidence>
<keyword evidence="12" id="KW-0479">Metal-binding</keyword>
<dbReference type="AlphaFoldDB" id="A0A2Z6QUD9"/>
<evidence type="ECO:0000313" key="15">
    <source>
        <dbReference type="EMBL" id="GBB88884.1"/>
    </source>
</evidence>
<evidence type="ECO:0000256" key="13">
    <source>
        <dbReference type="SAM" id="MobiDB-lite"/>
    </source>
</evidence>
<evidence type="ECO:0000256" key="12">
    <source>
        <dbReference type="PIRSR" id="PIRSR037913-3"/>
    </source>
</evidence>
<evidence type="ECO:0000256" key="3">
    <source>
        <dbReference type="ARBA" id="ARBA00022801"/>
    </source>
</evidence>
<feature type="domain" description="Histone deacetylase" evidence="14">
    <location>
        <begin position="49"/>
        <end position="340"/>
    </location>
</feature>
<dbReference type="Gene3D" id="3.40.800.20">
    <property type="entry name" value="Histone deacetylase domain"/>
    <property type="match status" value="1"/>
</dbReference>
<evidence type="ECO:0000256" key="1">
    <source>
        <dbReference type="ARBA" id="ARBA00004123"/>
    </source>
</evidence>
<evidence type="ECO:0000256" key="9">
    <source>
        <dbReference type="PIRNR" id="PIRNR037913"/>
    </source>
</evidence>
<dbReference type="PRINTS" id="PR01271">
    <property type="entry name" value="HISDACETLASE"/>
</dbReference>
<dbReference type="InterPro" id="IPR000286">
    <property type="entry name" value="HDACs"/>
</dbReference>
<dbReference type="SUPFAM" id="SSF52768">
    <property type="entry name" value="Arginase/deacetylase"/>
    <property type="match status" value="1"/>
</dbReference>
<dbReference type="STRING" id="94130.A0A2Z6QUD9"/>
<dbReference type="GO" id="GO:0034967">
    <property type="term" value="C:Set3 complex"/>
    <property type="evidence" value="ECO:0007669"/>
    <property type="project" value="UniProtKB-ARBA"/>
</dbReference>
<comment type="caution">
    <text evidence="15">The sequence shown here is derived from an EMBL/GenBank/DDBJ whole genome shotgun (WGS) entry which is preliminary data.</text>
</comment>
<proteinExistence type="inferred from homology"/>
<dbReference type="FunFam" id="3.40.800.20:FF:000007">
    <property type="entry name" value="Histone deacetylase"/>
    <property type="match status" value="1"/>
</dbReference>
<evidence type="ECO:0000256" key="7">
    <source>
        <dbReference type="ARBA" id="ARBA00023242"/>
    </source>
</evidence>
<keyword evidence="6 9" id="KW-0804">Transcription</keyword>
<sequence>MSSSTFLQGNNDKTVRSQSATFRIQPHSKQKVAYFHHKDVGNFHFGLQHPMKPHRLTLTNNLVMSYGLHEKMTVYCPPKATDDELMEFHETDYIKFLKNVTPENAEKFAEDFPKFNISEDCPIFEGLYDFCQIYAGASIAAAHQLASDGADICINWSGGLHHAKRFEASGFCFVNDIVLAIQHLLRFYPRVLYIDIDIHHGDGVQEAFYATDRVMTVSFHKYDSGNFFPGTGNISEIGYGLGKFFCLNVPLKDGIDDDSYVSLFKDVILDVRDHYQPSVIVLQCGADSLGKDRLGGFNISIKAHGECVRFIKSWQIPLLVLGGGGYRISNVARCWTYETGILLDTELQPELPQKTHYYNFFGPDFSLHPPLVRKLDNFNTRNELQKISQQVHELLRYLEGVPSVQMQELPGDLQGILDESDEELRDAREDQNVDIRGRKRLMWHDNEYFDGDSDNDKDDDQNMDVDLS</sequence>
<evidence type="ECO:0000256" key="4">
    <source>
        <dbReference type="ARBA" id="ARBA00022853"/>
    </source>
</evidence>
<dbReference type="GO" id="GO:0040029">
    <property type="term" value="P:epigenetic regulation of gene expression"/>
    <property type="evidence" value="ECO:0007669"/>
    <property type="project" value="TreeGrafter"/>
</dbReference>
<comment type="similarity">
    <text evidence="8 9">Belongs to the histone deacetylase family. HD Type 1 subfamily.</text>
</comment>
<evidence type="ECO:0000313" key="16">
    <source>
        <dbReference type="EMBL" id="GET01156.1"/>
    </source>
</evidence>
<dbReference type="InterPro" id="IPR037138">
    <property type="entry name" value="His_deacetylse_dom_sf"/>
</dbReference>
<evidence type="ECO:0000259" key="14">
    <source>
        <dbReference type="Pfam" id="PF00850"/>
    </source>
</evidence>
<comment type="catalytic activity">
    <reaction evidence="9">
        <text>N(6)-acetyl-L-lysyl-[histone] + H2O = L-lysyl-[histone] + acetate</text>
        <dbReference type="Rhea" id="RHEA:58196"/>
        <dbReference type="Rhea" id="RHEA-COMP:9845"/>
        <dbReference type="Rhea" id="RHEA-COMP:11338"/>
        <dbReference type="ChEBI" id="CHEBI:15377"/>
        <dbReference type="ChEBI" id="CHEBI:29969"/>
        <dbReference type="ChEBI" id="CHEBI:30089"/>
        <dbReference type="ChEBI" id="CHEBI:61930"/>
        <dbReference type="EC" id="3.5.1.98"/>
    </reaction>
</comment>
<evidence type="ECO:0000256" key="2">
    <source>
        <dbReference type="ARBA" id="ARBA00012111"/>
    </source>
</evidence>
<feature type="binding site" evidence="11">
    <location>
        <position position="120"/>
    </location>
    <ligand>
        <name>substrate</name>
    </ligand>
</feature>
<dbReference type="OrthoDB" id="1918432at2759"/>
<evidence type="ECO:0000256" key="8">
    <source>
        <dbReference type="ARBA" id="ARBA00061569"/>
    </source>
</evidence>
<evidence type="ECO:0000256" key="11">
    <source>
        <dbReference type="PIRSR" id="PIRSR037913-2"/>
    </source>
</evidence>
<keyword evidence="3 9" id="KW-0378">Hydrolase</keyword>
<keyword evidence="4 9" id="KW-0156">Chromatin regulator</keyword>
<protein>
    <recommendedName>
        <fullName evidence="2 9">Histone deacetylase</fullName>
        <ecNumber evidence="2 9">3.5.1.98</ecNumber>
    </recommendedName>
</protein>
<feature type="binding site" evidence="11">
    <location>
        <position position="326"/>
    </location>
    <ligand>
        <name>substrate</name>
    </ligand>
</feature>
<name>A0A2Z6QUD9_9GLOM</name>
<dbReference type="Proteomes" id="UP000615446">
    <property type="component" value="Unassembled WGS sequence"/>
</dbReference>
<reference evidence="16" key="2">
    <citation type="submission" date="2019-10" db="EMBL/GenBank/DDBJ databases">
        <title>Conservation and host-specific expression of non-tandemly repeated heterogenous ribosome RNA gene in arbuscular mycorrhizal fungi.</title>
        <authorList>
            <person name="Maeda T."/>
            <person name="Kobayashi Y."/>
            <person name="Nakagawa T."/>
            <person name="Ezawa T."/>
            <person name="Yamaguchi K."/>
            <person name="Bino T."/>
            <person name="Nishimoto Y."/>
            <person name="Shigenobu S."/>
            <person name="Kawaguchi M."/>
        </authorList>
    </citation>
    <scope>NUCLEOTIDE SEQUENCE</scope>
    <source>
        <strain evidence="16">HR1</strain>
    </source>
</reference>
<dbReference type="EMBL" id="BLAL01000297">
    <property type="protein sequence ID" value="GET01156.1"/>
    <property type="molecule type" value="Genomic_DNA"/>
</dbReference>